<name>J9FQJ8_9ZZZZ</name>
<proteinExistence type="predicted"/>
<sequence>MWRESGLRRLMRLPQRWGFIPILISGSGVESFTRCFKLWERGMSICRNRFYLLEQVSFCRWRSKIWNGI</sequence>
<protein>
    <submittedName>
        <fullName evidence="1">Uncharacterized protein</fullName>
    </submittedName>
</protein>
<comment type="caution">
    <text evidence="1">The sequence shown here is derived from an EMBL/GenBank/DDBJ whole genome shotgun (WGS) entry which is preliminary data.</text>
</comment>
<organism evidence="1">
    <name type="scientific">gut metagenome</name>
    <dbReference type="NCBI Taxonomy" id="749906"/>
    <lineage>
        <taxon>unclassified sequences</taxon>
        <taxon>metagenomes</taxon>
        <taxon>organismal metagenomes</taxon>
    </lineage>
</organism>
<reference evidence="1" key="1">
    <citation type="journal article" date="2012" name="PLoS ONE">
        <title>Gene sets for utilization of primary and secondary nutrition supplies in the distal gut of endangered iberian lynx.</title>
        <authorList>
            <person name="Alcaide M."/>
            <person name="Messina E."/>
            <person name="Richter M."/>
            <person name="Bargiela R."/>
            <person name="Peplies J."/>
            <person name="Huws S.A."/>
            <person name="Newbold C.J."/>
            <person name="Golyshin P.N."/>
            <person name="Simon M.A."/>
            <person name="Lopez G."/>
            <person name="Yakimov M.M."/>
            <person name="Ferrer M."/>
        </authorList>
    </citation>
    <scope>NUCLEOTIDE SEQUENCE</scope>
</reference>
<gene>
    <name evidence="1" type="ORF">EVA_14671</name>
</gene>
<dbReference type="AlphaFoldDB" id="J9FQJ8"/>
<evidence type="ECO:0000313" key="1">
    <source>
        <dbReference type="EMBL" id="EJW97221.1"/>
    </source>
</evidence>
<accession>J9FQJ8</accession>
<dbReference type="EMBL" id="AMCI01004875">
    <property type="protein sequence ID" value="EJW97221.1"/>
    <property type="molecule type" value="Genomic_DNA"/>
</dbReference>